<dbReference type="InterPro" id="IPR002347">
    <property type="entry name" value="SDR_fam"/>
</dbReference>
<dbReference type="PANTHER" id="PTHR42879">
    <property type="entry name" value="3-OXOACYL-(ACYL-CARRIER-PROTEIN) REDUCTASE"/>
    <property type="match status" value="1"/>
</dbReference>
<reference evidence="2 3" key="1">
    <citation type="submission" date="2018-08" db="EMBL/GenBank/DDBJ databases">
        <title>Sequencing the genomes of 1000 actinobacteria strains.</title>
        <authorList>
            <person name="Klenk H.-P."/>
        </authorList>
    </citation>
    <scope>NUCLEOTIDE SEQUENCE [LARGE SCALE GENOMIC DNA]</scope>
    <source>
        <strain evidence="2 3">DSM 44099</strain>
    </source>
</reference>
<evidence type="ECO:0000313" key="2">
    <source>
        <dbReference type="EMBL" id="REG01404.1"/>
    </source>
</evidence>
<name>A0A3D9ZYZ6_9ACTN</name>
<keyword evidence="3" id="KW-1185">Reference proteome</keyword>
<proteinExistence type="inferred from homology"/>
<sequence>MSGMDLQLAGKRAVVTGGSRGIGNAIAWALAREGCDIGLVARGRETLGGAARELHDSVGVRVVPLVADIGDREAVDNMVTGAMELLGGIDILVNCAARPAGGGGALPLADITDERFHEEMNTKALGYLRCARAVAPHLQRAGWGRIISVSGLAARRTGDTIASMRNVAVVAMTRNLAEELGPFGVNVTAVHPSTTYTERIPALVKAAAERQGISEDEATRRMLADNALRRVIHADDIAALVTFLASPLSVAVNGDVIAAGGGVGQSIYY</sequence>
<evidence type="ECO:0000256" key="1">
    <source>
        <dbReference type="ARBA" id="ARBA00006484"/>
    </source>
</evidence>
<dbReference type="Pfam" id="PF13561">
    <property type="entry name" value="adh_short_C2"/>
    <property type="match status" value="1"/>
</dbReference>
<protein>
    <submittedName>
        <fullName evidence="2">Short-subunit dehydrogenase</fullName>
    </submittedName>
</protein>
<dbReference type="InterPro" id="IPR050259">
    <property type="entry name" value="SDR"/>
</dbReference>
<organism evidence="2 3">
    <name type="scientific">Asanoa ferruginea</name>
    <dbReference type="NCBI Taxonomy" id="53367"/>
    <lineage>
        <taxon>Bacteria</taxon>
        <taxon>Bacillati</taxon>
        <taxon>Actinomycetota</taxon>
        <taxon>Actinomycetes</taxon>
        <taxon>Micromonosporales</taxon>
        <taxon>Micromonosporaceae</taxon>
        <taxon>Asanoa</taxon>
    </lineage>
</organism>
<comment type="caution">
    <text evidence="2">The sequence shown here is derived from an EMBL/GenBank/DDBJ whole genome shotgun (WGS) entry which is preliminary data.</text>
</comment>
<dbReference type="InterPro" id="IPR036291">
    <property type="entry name" value="NAD(P)-bd_dom_sf"/>
</dbReference>
<accession>A0A3D9ZYZ6</accession>
<dbReference type="AlphaFoldDB" id="A0A3D9ZYZ6"/>
<evidence type="ECO:0000313" key="3">
    <source>
        <dbReference type="Proteomes" id="UP000256913"/>
    </source>
</evidence>
<dbReference type="EMBL" id="QUMQ01000001">
    <property type="protein sequence ID" value="REG01404.1"/>
    <property type="molecule type" value="Genomic_DNA"/>
</dbReference>
<gene>
    <name evidence="2" type="ORF">DFJ67_7487</name>
</gene>
<dbReference type="Proteomes" id="UP000256913">
    <property type="component" value="Unassembled WGS sequence"/>
</dbReference>
<comment type="similarity">
    <text evidence="1">Belongs to the short-chain dehydrogenases/reductases (SDR) family.</text>
</comment>
<dbReference type="PANTHER" id="PTHR42879:SF6">
    <property type="entry name" value="NADPH-DEPENDENT REDUCTASE BACG"/>
    <property type="match status" value="1"/>
</dbReference>
<dbReference type="Gene3D" id="3.40.50.720">
    <property type="entry name" value="NAD(P)-binding Rossmann-like Domain"/>
    <property type="match status" value="1"/>
</dbReference>
<dbReference type="PRINTS" id="PR00081">
    <property type="entry name" value="GDHRDH"/>
</dbReference>
<dbReference type="SUPFAM" id="SSF51735">
    <property type="entry name" value="NAD(P)-binding Rossmann-fold domains"/>
    <property type="match status" value="1"/>
</dbReference>